<dbReference type="NCBIfam" id="TIGR01682">
    <property type="entry name" value="moaD"/>
    <property type="match status" value="1"/>
</dbReference>
<protein>
    <submittedName>
        <fullName evidence="1">Molybdopterin converting factor subunit 1</fullName>
    </submittedName>
</protein>
<proteinExistence type="predicted"/>
<accession>A0AAW7X9T9</accession>
<dbReference type="RefSeq" id="WP_216065786.1">
    <property type="nucleotide sequence ID" value="NZ_JAHKPP010000050.1"/>
</dbReference>
<dbReference type="EMBL" id="JAUOPB010000016">
    <property type="protein sequence ID" value="MDO6424635.1"/>
    <property type="molecule type" value="Genomic_DNA"/>
</dbReference>
<dbReference type="CDD" id="cd00754">
    <property type="entry name" value="Ubl_MoaD"/>
    <property type="match status" value="1"/>
</dbReference>
<evidence type="ECO:0000313" key="2">
    <source>
        <dbReference type="Proteomes" id="UP001169760"/>
    </source>
</evidence>
<name>A0AAW7X9T9_9GAMM</name>
<comment type="caution">
    <text evidence="1">The sequence shown here is derived from an EMBL/GenBank/DDBJ whole genome shotgun (WGS) entry which is preliminary data.</text>
</comment>
<gene>
    <name evidence="1" type="primary">moaD</name>
    <name evidence="1" type="ORF">Q4521_19255</name>
</gene>
<organism evidence="1 2">
    <name type="scientific">Saccharophagus degradans</name>
    <dbReference type="NCBI Taxonomy" id="86304"/>
    <lineage>
        <taxon>Bacteria</taxon>
        <taxon>Pseudomonadati</taxon>
        <taxon>Pseudomonadota</taxon>
        <taxon>Gammaproteobacteria</taxon>
        <taxon>Cellvibrionales</taxon>
        <taxon>Cellvibrionaceae</taxon>
        <taxon>Saccharophagus</taxon>
    </lineage>
</organism>
<dbReference type="AlphaFoldDB" id="A0AAW7X9T9"/>
<dbReference type="InterPro" id="IPR003749">
    <property type="entry name" value="ThiS/MoaD-like"/>
</dbReference>
<reference evidence="1" key="1">
    <citation type="submission" date="2023-07" db="EMBL/GenBank/DDBJ databases">
        <title>Genome content predicts the carbon catabolic preferences of heterotrophic bacteria.</title>
        <authorList>
            <person name="Gralka M."/>
        </authorList>
    </citation>
    <scope>NUCLEOTIDE SEQUENCE</scope>
    <source>
        <strain evidence="1">I3M17_2</strain>
    </source>
</reference>
<evidence type="ECO:0000313" key="1">
    <source>
        <dbReference type="EMBL" id="MDO6424635.1"/>
    </source>
</evidence>
<sequence>MTASEKTLSILYFASLGETLRTNSETLAVDNSVVSVSDLIALLAQRGENWQLLHDKTTKCAVNQTIASKDQPLNHNDEVAFFPPVTGG</sequence>
<dbReference type="Pfam" id="PF02597">
    <property type="entry name" value="ThiS"/>
    <property type="match status" value="1"/>
</dbReference>
<dbReference type="Proteomes" id="UP001169760">
    <property type="component" value="Unassembled WGS sequence"/>
</dbReference>